<dbReference type="PANTHER" id="PTHR37290">
    <property type="entry name" value="INNER MEMBRANE PROTEIN YIAA-RELATED"/>
    <property type="match status" value="1"/>
</dbReference>
<evidence type="ECO:0000313" key="3">
    <source>
        <dbReference type="EMBL" id="AKF04714.1"/>
    </source>
</evidence>
<dbReference type="EMBL" id="CP011125">
    <property type="protein sequence ID" value="AKF04714.1"/>
    <property type="molecule type" value="Genomic_DNA"/>
</dbReference>
<dbReference type="GO" id="GO:0006974">
    <property type="term" value="P:DNA damage response"/>
    <property type="evidence" value="ECO:0007669"/>
    <property type="project" value="TreeGrafter"/>
</dbReference>
<dbReference type="OrthoDB" id="163792at2"/>
<evidence type="ECO:0000259" key="2">
    <source>
        <dbReference type="Pfam" id="PF05360"/>
    </source>
</evidence>
<evidence type="ECO:0000256" key="1">
    <source>
        <dbReference type="SAM" id="Phobius"/>
    </source>
</evidence>
<dbReference type="Pfam" id="PF05360">
    <property type="entry name" value="YiaAB"/>
    <property type="match status" value="1"/>
</dbReference>
<feature type="transmembrane region" description="Helical" evidence="1">
    <location>
        <begin position="12"/>
        <end position="36"/>
    </location>
</feature>
<protein>
    <recommendedName>
        <fullName evidence="2">YiaAB two helix domain-containing protein</fullName>
    </recommendedName>
</protein>
<dbReference type="PANTHER" id="PTHR37290:SF1">
    <property type="entry name" value="INNER MEMBRANE PROTEIN YIAA"/>
    <property type="match status" value="1"/>
</dbReference>
<keyword evidence="1" id="KW-0812">Transmembrane</keyword>
<reference evidence="3 4" key="1">
    <citation type="submission" date="2015-03" db="EMBL/GenBank/DDBJ databases">
        <title>Genome assembly of Sandaracinus amylolyticus DSM 53668.</title>
        <authorList>
            <person name="Sharma G."/>
            <person name="Subramanian S."/>
        </authorList>
    </citation>
    <scope>NUCLEOTIDE SEQUENCE [LARGE SCALE GENOMIC DNA]</scope>
    <source>
        <strain evidence="3 4">DSM 53668</strain>
    </source>
</reference>
<keyword evidence="1" id="KW-1133">Transmembrane helix</keyword>
<evidence type="ECO:0000313" key="4">
    <source>
        <dbReference type="Proteomes" id="UP000034883"/>
    </source>
</evidence>
<gene>
    <name evidence="3" type="ORF">DB32_001863</name>
</gene>
<dbReference type="KEGG" id="samy:DB32_001863"/>
<feature type="domain" description="YiaAB two helix" evidence="2">
    <location>
        <begin position="12"/>
        <end position="64"/>
    </location>
</feature>
<dbReference type="STRING" id="927083.DB32_001863"/>
<dbReference type="InterPro" id="IPR038972">
    <property type="entry name" value="YiaA-like"/>
</dbReference>
<keyword evidence="4" id="KW-1185">Reference proteome</keyword>
<feature type="transmembrane region" description="Helical" evidence="1">
    <location>
        <begin position="42"/>
        <end position="62"/>
    </location>
</feature>
<accession>A0A0F6SE77</accession>
<keyword evidence="1" id="KW-0472">Membrane</keyword>
<proteinExistence type="predicted"/>
<dbReference type="InterPro" id="IPR008024">
    <property type="entry name" value="YiaAB"/>
</dbReference>
<dbReference type="GO" id="GO:0005886">
    <property type="term" value="C:plasma membrane"/>
    <property type="evidence" value="ECO:0007669"/>
    <property type="project" value="TreeGrafter"/>
</dbReference>
<dbReference type="AlphaFoldDB" id="A0A0F6SE77"/>
<dbReference type="Proteomes" id="UP000034883">
    <property type="component" value="Chromosome"/>
</dbReference>
<dbReference type="RefSeq" id="WP_053232024.1">
    <property type="nucleotide sequence ID" value="NZ_CP011125.1"/>
</dbReference>
<organism evidence="3 4">
    <name type="scientific">Sandaracinus amylolyticus</name>
    <dbReference type="NCBI Taxonomy" id="927083"/>
    <lineage>
        <taxon>Bacteria</taxon>
        <taxon>Pseudomonadati</taxon>
        <taxon>Myxococcota</taxon>
        <taxon>Polyangia</taxon>
        <taxon>Polyangiales</taxon>
        <taxon>Sandaracinaceae</taxon>
        <taxon>Sandaracinus</taxon>
    </lineage>
</organism>
<sequence>MTHDVPRDTAAWRFQVWASFVLAFGTTLIGIAYLPIDPWMKGYLAMGVLFTTGSAFTLSKTIRDEHEAQRFLSRISEAKAERILREYELNDGRAQASAQGQGAARVAS</sequence>
<name>A0A0F6SE77_9BACT</name>